<feature type="transmembrane region" description="Helical" evidence="1">
    <location>
        <begin position="141"/>
        <end position="161"/>
    </location>
</feature>
<keyword evidence="1" id="KW-0812">Transmembrane</keyword>
<protein>
    <submittedName>
        <fullName evidence="2">Uncharacterized protein</fullName>
    </submittedName>
</protein>
<keyword evidence="1" id="KW-1133">Transmembrane helix</keyword>
<feature type="transmembrane region" description="Helical" evidence="1">
    <location>
        <begin position="97"/>
        <end position="121"/>
    </location>
</feature>
<dbReference type="GO" id="GO:0071470">
    <property type="term" value="P:cellular response to osmotic stress"/>
    <property type="evidence" value="ECO:0007669"/>
    <property type="project" value="InterPro"/>
</dbReference>
<dbReference type="AlphaFoldDB" id="A0A644ZWW6"/>
<comment type="caution">
    <text evidence="2">The sequence shown here is derived from an EMBL/GenBank/DDBJ whole genome shotgun (WGS) entry which is preliminary data.</text>
</comment>
<dbReference type="GO" id="GO:0005886">
    <property type="term" value="C:plasma membrane"/>
    <property type="evidence" value="ECO:0007669"/>
    <property type="project" value="TreeGrafter"/>
</dbReference>
<dbReference type="EMBL" id="VSSQ01010882">
    <property type="protein sequence ID" value="MPM45459.1"/>
    <property type="molecule type" value="Genomic_DNA"/>
</dbReference>
<dbReference type="GO" id="GO:0008381">
    <property type="term" value="F:mechanosensitive monoatomic ion channel activity"/>
    <property type="evidence" value="ECO:0007669"/>
    <property type="project" value="InterPro"/>
</dbReference>
<proteinExistence type="predicted"/>
<organism evidence="2">
    <name type="scientific">bioreactor metagenome</name>
    <dbReference type="NCBI Taxonomy" id="1076179"/>
    <lineage>
        <taxon>unclassified sequences</taxon>
        <taxon>metagenomes</taxon>
        <taxon>ecological metagenomes</taxon>
    </lineage>
</organism>
<dbReference type="PANTHER" id="PTHR30414">
    <property type="entry name" value="MINICONDUCTANCE MECHANOSENSITIVE CHANNEL YBDG"/>
    <property type="match status" value="1"/>
</dbReference>
<feature type="transmembrane region" description="Helical" evidence="1">
    <location>
        <begin position="18"/>
        <end position="39"/>
    </location>
</feature>
<accession>A0A644ZWW6</accession>
<sequence>MNTDYQHLYDTISHLDPWMQSAIGIAVLAVLAYVLRFIARTVLLKLVPRLAQGLPAGWLHILLHQRVLTRLSQVIPSLVFQVGVFAVPHLSATLLNIIHNVAVACTVLAVGRVVLAILDAIAEHNQYALTQSRNTRSVKSYVQLGQLITMIVIAIVMVGALSTARR</sequence>
<dbReference type="InterPro" id="IPR030192">
    <property type="entry name" value="YbdG"/>
</dbReference>
<evidence type="ECO:0000313" key="2">
    <source>
        <dbReference type="EMBL" id="MPM45459.1"/>
    </source>
</evidence>
<gene>
    <name evidence="2" type="ORF">SDC9_92146</name>
</gene>
<reference evidence="2" key="1">
    <citation type="submission" date="2019-08" db="EMBL/GenBank/DDBJ databases">
        <authorList>
            <person name="Kucharzyk K."/>
            <person name="Murdoch R.W."/>
            <person name="Higgins S."/>
            <person name="Loffler F."/>
        </authorList>
    </citation>
    <scope>NUCLEOTIDE SEQUENCE</scope>
</reference>
<name>A0A644ZWW6_9ZZZZ</name>
<evidence type="ECO:0000256" key="1">
    <source>
        <dbReference type="SAM" id="Phobius"/>
    </source>
</evidence>
<keyword evidence="1" id="KW-0472">Membrane</keyword>
<dbReference type="PANTHER" id="PTHR30414:SF0">
    <property type="entry name" value="MINICONDUCTANCE MECHANOSENSITIVE CHANNEL YBDG"/>
    <property type="match status" value="1"/>
</dbReference>